<sequence length="336" mass="36477">MAFLDFRGGSGRVQIVSKRRATCGRHSWSPRVGACVQRTHLVRKRALLGGSNKPRLHVGSGAMEGAMQTESKIRADSRTEPGPRGPGCSLRHFACEQNLLSRPDGSASFLQGDTSVLAGVYGPAEVKISKEIFNKATLEVILRPKTGLPGVAEKSRERLIRNTCEAVVLGALHPRTSITVVLQVVSDAGSLLACCLNAACMALVDAGVPMRALFCGVTCALDSDGTLMLDPTAKQEKPQRAEHCWEALRDDHHRGCPSGVEYCALEAPVGATWWDHEARAVLTFALDSVERKLLMSTTKGLYSDAELQQCLAAAQTASTHVFRFYRESLQRRYSKS</sequence>
<protein>
    <submittedName>
        <fullName evidence="1">Exosome component 5</fullName>
    </submittedName>
</protein>
<evidence type="ECO:0000313" key="1">
    <source>
        <dbReference type="Ensembl" id="ENSOARP00020043477.1"/>
    </source>
</evidence>
<reference evidence="1" key="2">
    <citation type="submission" date="2025-08" db="UniProtKB">
        <authorList>
            <consortium name="Ensembl"/>
        </authorList>
    </citation>
    <scope>IDENTIFICATION</scope>
</reference>
<gene>
    <name evidence="1" type="primary">EXOSC5</name>
</gene>
<reference evidence="1" key="1">
    <citation type="submission" date="2020-11" db="EMBL/GenBank/DDBJ databases">
        <authorList>
            <person name="Davenport K.M."/>
            <person name="Bickhart D.M."/>
            <person name="Smith T.P.L."/>
            <person name="Murdoch B.M."/>
            <person name="Rosen B.D."/>
        </authorList>
    </citation>
    <scope>NUCLEOTIDE SEQUENCE [LARGE SCALE GENOMIC DNA]</scope>
    <source>
        <strain evidence="1">OAR_USU_Benz2616</strain>
    </source>
</reference>
<name>A0AC11DE36_SHEEP</name>
<dbReference type="Ensembl" id="ENSOART00020051471.1">
    <property type="protein sequence ID" value="ENSOARP00020043477.1"/>
    <property type="gene ID" value="ENSOARG00020018062.2"/>
</dbReference>
<accession>A0AC11DE36</accession>
<organism evidence="1">
    <name type="scientific">Ovis aries</name>
    <name type="common">Sheep</name>
    <dbReference type="NCBI Taxonomy" id="9940"/>
    <lineage>
        <taxon>Eukaryota</taxon>
        <taxon>Metazoa</taxon>
        <taxon>Chordata</taxon>
        <taxon>Craniata</taxon>
        <taxon>Vertebrata</taxon>
        <taxon>Euteleostomi</taxon>
        <taxon>Mammalia</taxon>
        <taxon>Eutheria</taxon>
        <taxon>Laurasiatheria</taxon>
        <taxon>Artiodactyla</taxon>
        <taxon>Ruminantia</taxon>
        <taxon>Pecora</taxon>
        <taxon>Bovidae</taxon>
        <taxon>Caprinae</taxon>
        <taxon>Ovis</taxon>
    </lineage>
</organism>
<reference evidence="1" key="3">
    <citation type="submission" date="2025-09" db="UniProtKB">
        <authorList>
            <consortium name="Ensembl"/>
        </authorList>
    </citation>
    <scope>IDENTIFICATION</scope>
</reference>
<proteinExistence type="predicted"/>